<comment type="cofactor">
    <cofactor evidence="2">
        <name>Mg(2+)</name>
        <dbReference type="ChEBI" id="CHEBI:18420"/>
    </cofactor>
</comment>
<reference evidence="8" key="1">
    <citation type="submission" date="2018-12" db="EMBL/GenBank/DDBJ databases">
        <title>Novel natural products biosynthetic potential of the class Ktedonobacteria.</title>
        <authorList>
            <person name="Zheng Y."/>
            <person name="Saitou A."/>
            <person name="Wang C.M."/>
            <person name="Toyoda A."/>
            <person name="Minakuchi Y."/>
            <person name="Sekiguchi Y."/>
            <person name="Ueda K."/>
            <person name="Takano H."/>
            <person name="Sakai Y."/>
            <person name="Yokota A."/>
            <person name="Yabe S."/>
        </authorList>
    </citation>
    <scope>NUCLEOTIDE SEQUENCE</scope>
    <source>
        <strain evidence="8">A3-2</strain>
    </source>
</reference>
<evidence type="ECO:0000256" key="2">
    <source>
        <dbReference type="ARBA" id="ARBA00001946"/>
    </source>
</evidence>
<organism evidence="8">
    <name type="scientific">Thermogemmatispora argillosa</name>
    <dbReference type="NCBI Taxonomy" id="2045280"/>
    <lineage>
        <taxon>Bacteria</taxon>
        <taxon>Bacillati</taxon>
        <taxon>Chloroflexota</taxon>
        <taxon>Ktedonobacteria</taxon>
        <taxon>Thermogemmatisporales</taxon>
        <taxon>Thermogemmatisporaceae</taxon>
        <taxon>Thermogemmatispora</taxon>
    </lineage>
</organism>
<evidence type="ECO:0000256" key="4">
    <source>
        <dbReference type="ARBA" id="ARBA00022801"/>
    </source>
</evidence>
<evidence type="ECO:0000256" key="3">
    <source>
        <dbReference type="ARBA" id="ARBA00022723"/>
    </source>
</evidence>
<feature type="domain" description="Nudix hydrolase" evidence="7">
    <location>
        <begin position="36"/>
        <end position="173"/>
    </location>
</feature>
<dbReference type="CDD" id="cd03426">
    <property type="entry name" value="NUDIX_CoAse_Nudt7"/>
    <property type="match status" value="1"/>
</dbReference>
<dbReference type="GO" id="GO:0046872">
    <property type="term" value="F:metal ion binding"/>
    <property type="evidence" value="ECO:0007669"/>
    <property type="project" value="UniProtKB-KW"/>
</dbReference>
<keyword evidence="3" id="KW-0479">Metal-binding</keyword>
<dbReference type="Gene3D" id="3.90.79.10">
    <property type="entry name" value="Nucleoside Triphosphate Pyrophosphohydrolase"/>
    <property type="match status" value="1"/>
</dbReference>
<dbReference type="AlphaFoldDB" id="A0A455T650"/>
<keyword evidence="4" id="KW-0378">Hydrolase</keyword>
<dbReference type="InterPro" id="IPR045121">
    <property type="entry name" value="CoAse"/>
</dbReference>
<evidence type="ECO:0000259" key="7">
    <source>
        <dbReference type="PROSITE" id="PS51462"/>
    </source>
</evidence>
<dbReference type="PROSITE" id="PS51462">
    <property type="entry name" value="NUDIX"/>
    <property type="match status" value="1"/>
</dbReference>
<dbReference type="InterPro" id="IPR000086">
    <property type="entry name" value="NUDIX_hydrolase_dom"/>
</dbReference>
<dbReference type="PANTHER" id="PTHR12992:SF11">
    <property type="entry name" value="MITOCHONDRIAL COENZYME A DIPHOSPHATASE NUDT8"/>
    <property type="match status" value="1"/>
</dbReference>
<dbReference type="InterPro" id="IPR015797">
    <property type="entry name" value="NUDIX_hydrolase-like_dom_sf"/>
</dbReference>
<proteinExistence type="predicted"/>
<evidence type="ECO:0000313" key="8">
    <source>
        <dbReference type="EMBL" id="BBH95002.1"/>
    </source>
</evidence>
<evidence type="ECO:0000256" key="5">
    <source>
        <dbReference type="ARBA" id="ARBA00022842"/>
    </source>
</evidence>
<dbReference type="SUPFAM" id="SSF55811">
    <property type="entry name" value="Nudix"/>
    <property type="match status" value="1"/>
</dbReference>
<dbReference type="PANTHER" id="PTHR12992">
    <property type="entry name" value="NUDIX HYDROLASE"/>
    <property type="match status" value="1"/>
</dbReference>
<keyword evidence="6" id="KW-0464">Manganese</keyword>
<comment type="cofactor">
    <cofactor evidence="1">
        <name>Mn(2+)</name>
        <dbReference type="ChEBI" id="CHEBI:29035"/>
    </cofactor>
</comment>
<dbReference type="GO" id="GO:0010945">
    <property type="term" value="F:coenzyme A diphosphatase activity"/>
    <property type="evidence" value="ECO:0007669"/>
    <property type="project" value="InterPro"/>
</dbReference>
<evidence type="ECO:0000256" key="6">
    <source>
        <dbReference type="ARBA" id="ARBA00023211"/>
    </source>
</evidence>
<gene>
    <name evidence="8" type="ORF">KTA_32010</name>
</gene>
<dbReference type="EMBL" id="AP019377">
    <property type="protein sequence ID" value="BBH95002.1"/>
    <property type="molecule type" value="Genomic_DNA"/>
</dbReference>
<sequence>MNMSSISEVVATLRSRLAPPDQAPTLSPPPEIASRPLRRAAVLLPLFEAEGLPCLLLIRRAATLRTHSGEIAFPGGSVDPQDRDPVMTALREAQEEIGLSPERAEVLGLLPPSFTLVTNFWITPVVAFLPSGPGPLSLQASEVAEVIRAPLPALADPRIFHSEVWDTSGWRRTVYFYEYGPYRIWGATARILHQLLSLLEEPTAQ</sequence>
<dbReference type="Pfam" id="PF00293">
    <property type="entry name" value="NUDIX"/>
    <property type="match status" value="1"/>
</dbReference>
<evidence type="ECO:0000256" key="1">
    <source>
        <dbReference type="ARBA" id="ARBA00001936"/>
    </source>
</evidence>
<name>A0A455T650_9CHLR</name>
<accession>A0A455T650</accession>
<protein>
    <submittedName>
        <fullName evidence="8">Coenzyme A pyrophosphatase</fullName>
    </submittedName>
</protein>
<keyword evidence="5" id="KW-0460">Magnesium</keyword>